<dbReference type="Proteomes" id="UP000004810">
    <property type="component" value="Unassembled WGS sequence"/>
</dbReference>
<evidence type="ECO:0000256" key="1">
    <source>
        <dbReference type="SAM" id="MobiDB-lite"/>
    </source>
</evidence>
<accession>J9E9L0</accession>
<feature type="region of interest" description="Disordered" evidence="1">
    <location>
        <begin position="1"/>
        <end position="21"/>
    </location>
</feature>
<name>J9E9L0_WUCBA</name>
<proteinExistence type="predicted"/>
<dbReference type="EMBL" id="ADBV01017102">
    <property type="protein sequence ID" value="EJW72039.1"/>
    <property type="molecule type" value="Genomic_DNA"/>
</dbReference>
<evidence type="ECO:0000313" key="3">
    <source>
        <dbReference type="Proteomes" id="UP000004810"/>
    </source>
</evidence>
<comment type="caution">
    <text evidence="2">The sequence shown here is derived from an EMBL/GenBank/DDBJ whole genome shotgun (WGS) entry which is preliminary data.</text>
</comment>
<gene>
    <name evidence="2" type="ORF">WUBG_17054</name>
</gene>
<sequence>MQDYGLDSTTTVTGEERRQTSVPLPLERFSDAARIIDGHAHLYLWVMVASYITSVMDAIEKSYRLLVGQRRGTGNMASTGLHRQNAVRRWTTFGTQSEFIERLLDGSTTANGTHLFDVAPSRQRFLNVVMQDYGLDSTTTVTGEERRQTSVPLPLERFSDAARIIDGHAHLYLWVMVASYITSVMDAIEKVVYLLSSII</sequence>
<reference evidence="3" key="1">
    <citation type="submission" date="2012-08" db="EMBL/GenBank/DDBJ databases">
        <title>The Genome Sequence of Wuchereria bancrofti.</title>
        <authorList>
            <person name="Nutman T.B."/>
            <person name="Fink D.L."/>
            <person name="Russ C."/>
            <person name="Young S."/>
            <person name="Zeng Q."/>
            <person name="Koehrsen M."/>
            <person name="Alvarado L."/>
            <person name="Berlin A."/>
            <person name="Chapman S.B."/>
            <person name="Chen Z."/>
            <person name="Freedman E."/>
            <person name="Gellesch M."/>
            <person name="Goldberg J."/>
            <person name="Griggs A."/>
            <person name="Gujja S."/>
            <person name="Heilman E.R."/>
            <person name="Heiman D."/>
            <person name="Hepburn T."/>
            <person name="Howarth C."/>
            <person name="Jen D."/>
            <person name="Larson L."/>
            <person name="Lewis B."/>
            <person name="Mehta T."/>
            <person name="Park D."/>
            <person name="Pearson M."/>
            <person name="Roberts A."/>
            <person name="Saif S."/>
            <person name="Shea T."/>
            <person name="Shenoy N."/>
            <person name="Sisk P."/>
            <person name="Stolte C."/>
            <person name="Sykes S."/>
            <person name="Walk T."/>
            <person name="White J."/>
            <person name="Yandava C."/>
            <person name="Haas B."/>
            <person name="Henn M.R."/>
            <person name="Nusbaum C."/>
            <person name="Birren B."/>
        </authorList>
    </citation>
    <scope>NUCLEOTIDE SEQUENCE [LARGE SCALE GENOMIC DNA]</scope>
    <source>
        <strain evidence="3">NA</strain>
    </source>
</reference>
<dbReference type="AlphaFoldDB" id="J9E9L0"/>
<protein>
    <submittedName>
        <fullName evidence="2">Uncharacterized protein</fullName>
    </submittedName>
</protein>
<organism evidence="2 3">
    <name type="scientific">Wuchereria bancrofti</name>
    <dbReference type="NCBI Taxonomy" id="6293"/>
    <lineage>
        <taxon>Eukaryota</taxon>
        <taxon>Metazoa</taxon>
        <taxon>Ecdysozoa</taxon>
        <taxon>Nematoda</taxon>
        <taxon>Chromadorea</taxon>
        <taxon>Rhabditida</taxon>
        <taxon>Spirurina</taxon>
        <taxon>Spiruromorpha</taxon>
        <taxon>Filarioidea</taxon>
        <taxon>Onchocercidae</taxon>
        <taxon>Wuchereria</taxon>
    </lineage>
</organism>
<evidence type="ECO:0000313" key="2">
    <source>
        <dbReference type="EMBL" id="EJW72039.1"/>
    </source>
</evidence>